<dbReference type="EMBL" id="BJUV01000041">
    <property type="protein sequence ID" value="GEK84513.1"/>
    <property type="molecule type" value="Genomic_DNA"/>
</dbReference>
<name>A0ABQ0UT12_9MICO</name>
<comment type="caution">
    <text evidence="1">The sequence shown here is derived from an EMBL/GenBank/DDBJ whole genome shotgun (WGS) entry which is preliminary data.</text>
</comment>
<dbReference type="Proteomes" id="UP000321154">
    <property type="component" value="Unassembled WGS sequence"/>
</dbReference>
<keyword evidence="2" id="KW-1185">Reference proteome</keyword>
<gene>
    <name evidence="1" type="ORF">FFA01_28220</name>
</gene>
<protein>
    <submittedName>
        <fullName evidence="1">Uncharacterized protein</fullName>
    </submittedName>
</protein>
<organism evidence="1 2">
    <name type="scientific">Frigoribacterium faeni</name>
    <dbReference type="NCBI Taxonomy" id="145483"/>
    <lineage>
        <taxon>Bacteria</taxon>
        <taxon>Bacillati</taxon>
        <taxon>Actinomycetota</taxon>
        <taxon>Actinomycetes</taxon>
        <taxon>Micrococcales</taxon>
        <taxon>Microbacteriaceae</taxon>
        <taxon>Frigoribacterium</taxon>
    </lineage>
</organism>
<proteinExistence type="predicted"/>
<evidence type="ECO:0000313" key="1">
    <source>
        <dbReference type="EMBL" id="GEK84513.1"/>
    </source>
</evidence>
<sequence length="84" mass="8893">MPISRHEVSPNDEVAIDTIATTAAAISDAMTTRSITGRTRSKGKVGLMTTPRFGMNLADRRGGTGRLVSAHRVSCRAPGLDAVR</sequence>
<evidence type="ECO:0000313" key="2">
    <source>
        <dbReference type="Proteomes" id="UP000321154"/>
    </source>
</evidence>
<accession>A0ABQ0UT12</accession>
<reference evidence="1 2" key="1">
    <citation type="submission" date="2019-07" db="EMBL/GenBank/DDBJ databases">
        <title>Whole genome shotgun sequence of Frigoribacterium faeni NBRC 103066.</title>
        <authorList>
            <person name="Hosoyama A."/>
            <person name="Uohara A."/>
            <person name="Ohji S."/>
            <person name="Ichikawa N."/>
        </authorList>
    </citation>
    <scope>NUCLEOTIDE SEQUENCE [LARGE SCALE GENOMIC DNA]</scope>
    <source>
        <strain evidence="1 2">NBRC 103066</strain>
    </source>
</reference>